<dbReference type="RefSeq" id="XP_002899569.1">
    <property type="nucleotide sequence ID" value="XM_002899523.1"/>
</dbReference>
<dbReference type="InParanoid" id="D0NN22"/>
<feature type="transmembrane region" description="Helical" evidence="1">
    <location>
        <begin position="32"/>
        <end position="52"/>
    </location>
</feature>
<keyword evidence="1" id="KW-1133">Transmembrane helix</keyword>
<name>D0NN22_PHYIT</name>
<evidence type="ECO:0000313" key="2">
    <source>
        <dbReference type="EMBL" id="EEY61929.1"/>
    </source>
</evidence>
<sequence length="75" mass="8343">MQVEHTVQKKAFCNEAVMLDWIERVRVTQTRYLNFSAGTIGFFGALMAFLSIHDLLGSAHSNHGSVGAWRASHPP</sequence>
<evidence type="ECO:0000313" key="3">
    <source>
        <dbReference type="Proteomes" id="UP000006643"/>
    </source>
</evidence>
<dbReference type="HOGENOM" id="CLU_2676422_0_0_1"/>
<dbReference type="KEGG" id="pif:PITG_13902"/>
<dbReference type="VEuPathDB" id="FungiDB:PITG_13902"/>
<gene>
    <name evidence="2" type="ORF">PITG_13902</name>
</gene>
<keyword evidence="3" id="KW-1185">Reference proteome</keyword>
<organism evidence="2 3">
    <name type="scientific">Phytophthora infestans (strain T30-4)</name>
    <name type="common">Potato late blight agent</name>
    <dbReference type="NCBI Taxonomy" id="403677"/>
    <lineage>
        <taxon>Eukaryota</taxon>
        <taxon>Sar</taxon>
        <taxon>Stramenopiles</taxon>
        <taxon>Oomycota</taxon>
        <taxon>Peronosporomycetes</taxon>
        <taxon>Peronosporales</taxon>
        <taxon>Peronosporaceae</taxon>
        <taxon>Phytophthora</taxon>
    </lineage>
</organism>
<dbReference type="EMBL" id="DS028147">
    <property type="protein sequence ID" value="EEY61929.1"/>
    <property type="molecule type" value="Genomic_DNA"/>
</dbReference>
<dbReference type="GeneID" id="9461598"/>
<dbReference type="AlphaFoldDB" id="D0NN22"/>
<reference evidence="3" key="1">
    <citation type="journal article" date="2009" name="Nature">
        <title>Genome sequence and analysis of the Irish potato famine pathogen Phytophthora infestans.</title>
        <authorList>
            <consortium name="The Broad Institute Genome Sequencing Platform"/>
            <person name="Haas B.J."/>
            <person name="Kamoun S."/>
            <person name="Zody M.C."/>
            <person name="Jiang R.H."/>
            <person name="Handsaker R.E."/>
            <person name="Cano L.M."/>
            <person name="Grabherr M."/>
            <person name="Kodira C.D."/>
            <person name="Raffaele S."/>
            <person name="Torto-Alalibo T."/>
            <person name="Bozkurt T.O."/>
            <person name="Ah-Fong A.M."/>
            <person name="Alvarado L."/>
            <person name="Anderson V.L."/>
            <person name="Armstrong M.R."/>
            <person name="Avrova A."/>
            <person name="Baxter L."/>
            <person name="Beynon J."/>
            <person name="Boevink P.C."/>
            <person name="Bollmann S.R."/>
            <person name="Bos J.I."/>
            <person name="Bulone V."/>
            <person name="Cai G."/>
            <person name="Cakir C."/>
            <person name="Carrington J.C."/>
            <person name="Chawner M."/>
            <person name="Conti L."/>
            <person name="Costanzo S."/>
            <person name="Ewan R."/>
            <person name="Fahlgren N."/>
            <person name="Fischbach M.A."/>
            <person name="Fugelstad J."/>
            <person name="Gilroy E.M."/>
            <person name="Gnerre S."/>
            <person name="Green P.J."/>
            <person name="Grenville-Briggs L.J."/>
            <person name="Griffith J."/>
            <person name="Grunwald N.J."/>
            <person name="Horn K."/>
            <person name="Horner N.R."/>
            <person name="Hu C.H."/>
            <person name="Huitema E."/>
            <person name="Jeong D.H."/>
            <person name="Jones A.M."/>
            <person name="Jones J.D."/>
            <person name="Jones R.W."/>
            <person name="Karlsson E.K."/>
            <person name="Kunjeti S.G."/>
            <person name="Lamour K."/>
            <person name="Liu Z."/>
            <person name="Ma L."/>
            <person name="Maclean D."/>
            <person name="Chibucos M.C."/>
            <person name="McDonald H."/>
            <person name="McWalters J."/>
            <person name="Meijer H.J."/>
            <person name="Morgan W."/>
            <person name="Morris P.F."/>
            <person name="Munro C.A."/>
            <person name="O'Neill K."/>
            <person name="Ospina-Giraldo M."/>
            <person name="Pinzon A."/>
            <person name="Pritchard L."/>
            <person name="Ramsahoye B."/>
            <person name="Ren Q."/>
            <person name="Restrepo S."/>
            <person name="Roy S."/>
            <person name="Sadanandom A."/>
            <person name="Savidor A."/>
            <person name="Schornack S."/>
            <person name="Schwartz D.C."/>
            <person name="Schumann U.D."/>
            <person name="Schwessinger B."/>
            <person name="Seyer L."/>
            <person name="Sharpe T."/>
            <person name="Silvar C."/>
            <person name="Song J."/>
            <person name="Studholme D.J."/>
            <person name="Sykes S."/>
            <person name="Thines M."/>
            <person name="van de Vondervoort P.J."/>
            <person name="Phuntumart V."/>
            <person name="Wawra S."/>
            <person name="Weide R."/>
            <person name="Win J."/>
            <person name="Young C."/>
            <person name="Zhou S."/>
            <person name="Fry W."/>
            <person name="Meyers B.C."/>
            <person name="van West P."/>
            <person name="Ristaino J."/>
            <person name="Govers F."/>
            <person name="Birch P.R."/>
            <person name="Whisson S.C."/>
            <person name="Judelson H.S."/>
            <person name="Nusbaum C."/>
        </authorList>
    </citation>
    <scope>NUCLEOTIDE SEQUENCE [LARGE SCALE GENOMIC DNA]</scope>
    <source>
        <strain evidence="3">T30-4</strain>
    </source>
</reference>
<keyword evidence="1" id="KW-0812">Transmembrane</keyword>
<keyword evidence="1" id="KW-0472">Membrane</keyword>
<accession>D0NN22</accession>
<protein>
    <submittedName>
        <fullName evidence="2">Uncharacterized protein</fullName>
    </submittedName>
</protein>
<evidence type="ECO:0000256" key="1">
    <source>
        <dbReference type="SAM" id="Phobius"/>
    </source>
</evidence>
<proteinExistence type="predicted"/>
<dbReference type="OrthoDB" id="121385at2759"/>
<dbReference type="Proteomes" id="UP000006643">
    <property type="component" value="Unassembled WGS sequence"/>
</dbReference>